<proteinExistence type="predicted"/>
<dbReference type="SUPFAM" id="SSF160419">
    <property type="entry name" value="YdfO-like"/>
    <property type="match status" value="1"/>
</dbReference>
<sequence length="129" mass="14601">MFTVQQIDEAHSKVKSGAEFPAYIQEIKTFGVKSFETFVSDGHTDYHGDQDYRTSSDPLYAPLVIAQHTNAEQFSKDLKNHQQGGTDFFTFCADCAKSGIEKWIVDLDKMTCIYYDQSGQEILTEQIPS</sequence>
<keyword evidence="2" id="KW-1185">Reference proteome</keyword>
<dbReference type="InterPro" id="IPR009833">
    <property type="entry name" value="DUF1398"/>
</dbReference>
<dbReference type="Pfam" id="PF07166">
    <property type="entry name" value="DUF1398"/>
    <property type="match status" value="1"/>
</dbReference>
<accession>A0A928UV44</accession>
<comment type="caution">
    <text evidence="1">The sequence shown here is derived from an EMBL/GenBank/DDBJ whole genome shotgun (WGS) entry which is preliminary data.</text>
</comment>
<evidence type="ECO:0000313" key="2">
    <source>
        <dbReference type="Proteomes" id="UP000616201"/>
    </source>
</evidence>
<dbReference type="Proteomes" id="UP000616201">
    <property type="component" value="Unassembled WGS sequence"/>
</dbReference>
<protein>
    <submittedName>
        <fullName evidence="1">Phage envelope protein</fullName>
    </submittedName>
</protein>
<organism evidence="1 2">
    <name type="scientific">Sphingobacterium hungaricum</name>
    <dbReference type="NCBI Taxonomy" id="2082723"/>
    <lineage>
        <taxon>Bacteria</taxon>
        <taxon>Pseudomonadati</taxon>
        <taxon>Bacteroidota</taxon>
        <taxon>Sphingobacteriia</taxon>
        <taxon>Sphingobacteriales</taxon>
        <taxon>Sphingobacteriaceae</taxon>
        <taxon>Sphingobacterium</taxon>
    </lineage>
</organism>
<dbReference type="Gene3D" id="3.30.1810.10">
    <property type="entry name" value="YdfO-like"/>
    <property type="match status" value="1"/>
</dbReference>
<dbReference type="AlphaFoldDB" id="A0A928UV44"/>
<dbReference type="RefSeq" id="WP_196934474.1">
    <property type="nucleotide sequence ID" value="NZ_MU158698.1"/>
</dbReference>
<keyword evidence="1" id="KW-0261">Viral envelope protein</keyword>
<gene>
    <name evidence="1" type="ORF">C4F49_00355</name>
</gene>
<dbReference type="InterPro" id="IPR036696">
    <property type="entry name" value="YdfO-like_sf"/>
</dbReference>
<evidence type="ECO:0000313" key="1">
    <source>
        <dbReference type="EMBL" id="MBE8712131.1"/>
    </source>
</evidence>
<dbReference type="EMBL" id="PRDK01000001">
    <property type="protein sequence ID" value="MBE8712131.1"/>
    <property type="molecule type" value="Genomic_DNA"/>
</dbReference>
<keyword evidence="1" id="KW-0946">Virion</keyword>
<reference evidence="1" key="1">
    <citation type="submission" date="2018-02" db="EMBL/GenBank/DDBJ databases">
        <authorList>
            <person name="Vasarhelyi B.M."/>
            <person name="Deshmukh S."/>
            <person name="Balint B."/>
            <person name="Kukolya J."/>
        </authorList>
    </citation>
    <scope>NUCLEOTIDE SEQUENCE</scope>
    <source>
        <strain evidence="1">KB22</strain>
    </source>
</reference>
<name>A0A928UV44_9SPHI</name>